<keyword evidence="1" id="KW-1133">Transmembrane helix</keyword>
<organism evidence="2 3">
    <name type="scientific">Megalops atlanticus</name>
    <name type="common">Tarpon</name>
    <name type="synonym">Clupea gigantea</name>
    <dbReference type="NCBI Taxonomy" id="7932"/>
    <lineage>
        <taxon>Eukaryota</taxon>
        <taxon>Metazoa</taxon>
        <taxon>Chordata</taxon>
        <taxon>Craniata</taxon>
        <taxon>Vertebrata</taxon>
        <taxon>Euteleostomi</taxon>
        <taxon>Actinopterygii</taxon>
        <taxon>Neopterygii</taxon>
        <taxon>Teleostei</taxon>
        <taxon>Elopiformes</taxon>
        <taxon>Megalopidae</taxon>
        <taxon>Megalops</taxon>
    </lineage>
</organism>
<evidence type="ECO:0000313" key="3">
    <source>
        <dbReference type="Proteomes" id="UP001046870"/>
    </source>
</evidence>
<evidence type="ECO:0000313" key="2">
    <source>
        <dbReference type="EMBL" id="KAG7459700.1"/>
    </source>
</evidence>
<accession>A0A9D3PGE6</accession>
<dbReference type="Proteomes" id="UP001046870">
    <property type="component" value="Chromosome 19"/>
</dbReference>
<feature type="transmembrane region" description="Helical" evidence="1">
    <location>
        <begin position="36"/>
        <end position="55"/>
    </location>
</feature>
<keyword evidence="1" id="KW-0812">Transmembrane</keyword>
<proteinExistence type="predicted"/>
<keyword evidence="3" id="KW-1185">Reference proteome</keyword>
<comment type="caution">
    <text evidence="2">The sequence shown here is derived from an EMBL/GenBank/DDBJ whole genome shotgun (WGS) entry which is preliminary data.</text>
</comment>
<sequence>MAQPQHAEIHMVEEDTQTQLAEQAVNRNRTDRVVSVLGRMGLGLVLGAAGGYPLGTSMDLNRGPKLWQQLDQ</sequence>
<protein>
    <submittedName>
        <fullName evidence="2">Uncharacterized protein</fullName>
    </submittedName>
</protein>
<evidence type="ECO:0000256" key="1">
    <source>
        <dbReference type="SAM" id="Phobius"/>
    </source>
</evidence>
<dbReference type="AlphaFoldDB" id="A0A9D3PGE6"/>
<name>A0A9D3PGE6_MEGAT</name>
<gene>
    <name evidence="2" type="ORF">MATL_G00213470</name>
</gene>
<keyword evidence="1" id="KW-0472">Membrane</keyword>
<reference evidence="2" key="1">
    <citation type="submission" date="2021-01" db="EMBL/GenBank/DDBJ databases">
        <authorList>
            <person name="Zahm M."/>
            <person name="Roques C."/>
            <person name="Cabau C."/>
            <person name="Klopp C."/>
            <person name="Donnadieu C."/>
            <person name="Jouanno E."/>
            <person name="Lampietro C."/>
            <person name="Louis A."/>
            <person name="Herpin A."/>
            <person name="Echchiki A."/>
            <person name="Berthelot C."/>
            <person name="Parey E."/>
            <person name="Roest-Crollius H."/>
            <person name="Braasch I."/>
            <person name="Postlethwait J."/>
            <person name="Bobe J."/>
            <person name="Montfort J."/>
            <person name="Bouchez O."/>
            <person name="Begum T."/>
            <person name="Mejri S."/>
            <person name="Adams A."/>
            <person name="Chen W.-J."/>
            <person name="Guiguen Y."/>
        </authorList>
    </citation>
    <scope>NUCLEOTIDE SEQUENCE</scope>
    <source>
        <strain evidence="2">YG-15Mar2019-1</strain>
        <tissue evidence="2">Brain</tissue>
    </source>
</reference>
<dbReference type="EMBL" id="JAFDVH010000019">
    <property type="protein sequence ID" value="KAG7459700.1"/>
    <property type="molecule type" value="Genomic_DNA"/>
</dbReference>